<proteinExistence type="predicted"/>
<dbReference type="Gene3D" id="1.25.40.10">
    <property type="entry name" value="Tetratricopeptide repeat domain"/>
    <property type="match status" value="1"/>
</dbReference>
<evidence type="ECO:0008006" key="4">
    <source>
        <dbReference type="Google" id="ProtNLM"/>
    </source>
</evidence>
<comment type="caution">
    <text evidence="2">The sequence shown here is derived from an EMBL/GenBank/DDBJ whole genome shotgun (WGS) entry which is preliminary data.</text>
</comment>
<dbReference type="SUPFAM" id="SSF48452">
    <property type="entry name" value="TPR-like"/>
    <property type="match status" value="1"/>
</dbReference>
<keyword evidence="1" id="KW-0802">TPR repeat</keyword>
<dbReference type="EMBL" id="BNJJ01000002">
    <property type="protein sequence ID" value="GHO82977.1"/>
    <property type="molecule type" value="Genomic_DNA"/>
</dbReference>
<reference evidence="2 3" key="1">
    <citation type="journal article" date="2021" name="Int. J. Syst. Evol. Microbiol.">
        <title>Reticulibacter mediterranei gen. nov., sp. nov., within the new family Reticulibacteraceae fam. nov., and Ktedonospora formicarum gen. nov., sp. nov., Ktedonobacter robiniae sp. nov., Dictyobacter formicarum sp. nov. and Dictyobacter arantiisoli sp. nov., belonging to the class Ktedonobacteria.</title>
        <authorList>
            <person name="Yabe S."/>
            <person name="Zheng Y."/>
            <person name="Wang C.M."/>
            <person name="Sakai Y."/>
            <person name="Abe K."/>
            <person name="Yokota A."/>
            <person name="Donadio S."/>
            <person name="Cavaletti L."/>
            <person name="Monciardini P."/>
        </authorList>
    </citation>
    <scope>NUCLEOTIDE SEQUENCE [LARGE SCALE GENOMIC DNA]</scope>
    <source>
        <strain evidence="2 3">SOSP1-9</strain>
    </source>
</reference>
<dbReference type="InterPro" id="IPR019734">
    <property type="entry name" value="TPR_rpt"/>
</dbReference>
<dbReference type="SMART" id="SM00028">
    <property type="entry name" value="TPR"/>
    <property type="match status" value="3"/>
</dbReference>
<dbReference type="InterPro" id="IPR011990">
    <property type="entry name" value="TPR-like_helical_dom_sf"/>
</dbReference>
<dbReference type="Proteomes" id="UP000635565">
    <property type="component" value="Unassembled WGS sequence"/>
</dbReference>
<accession>A0ABQ3VA09</accession>
<keyword evidence="3" id="KW-1185">Reference proteome</keyword>
<sequence length="342" mass="38083">MAHFDESRRNALKQLLGVSGLTLAMPMNELINPEPWDRLSRGLTKPTNINEETLAHFSKLVDTCWGLNNASQPETVQEILPTFLPRVETLAQTYSKNQKMAAAIASQGYILAAEVDKGNVPALERYCDLAVQYSQLTGDYSIQVAALKQMATIALVAKKTDKALQTYQRALPLTRYVSPLLRARIYMGLASAYARCGNQQDALRYRGRAHEVFPSQPEEDPSFLYTVCNEAVLHLYDGLTYMDLDQPQQAWDALAQVDGLNPKFPVAESWRIEIINLQGSAAAELGNLEMSCAYVEAGANAAAEQGYEIWQSESADVFKQIQLRWPSETRVQNLEGLFQQGS</sequence>
<feature type="repeat" description="TPR" evidence="1">
    <location>
        <begin position="183"/>
        <end position="216"/>
    </location>
</feature>
<evidence type="ECO:0000256" key="1">
    <source>
        <dbReference type="PROSITE-ProRule" id="PRU00339"/>
    </source>
</evidence>
<name>A0ABQ3VA09_9CHLR</name>
<dbReference type="PROSITE" id="PS50005">
    <property type="entry name" value="TPR"/>
    <property type="match status" value="1"/>
</dbReference>
<gene>
    <name evidence="2" type="ORF">KSZ_09830</name>
</gene>
<evidence type="ECO:0000313" key="2">
    <source>
        <dbReference type="EMBL" id="GHO82977.1"/>
    </source>
</evidence>
<organism evidence="2 3">
    <name type="scientific">Dictyobacter formicarum</name>
    <dbReference type="NCBI Taxonomy" id="2778368"/>
    <lineage>
        <taxon>Bacteria</taxon>
        <taxon>Bacillati</taxon>
        <taxon>Chloroflexota</taxon>
        <taxon>Ktedonobacteria</taxon>
        <taxon>Ktedonobacterales</taxon>
        <taxon>Dictyobacteraceae</taxon>
        <taxon>Dictyobacter</taxon>
    </lineage>
</organism>
<evidence type="ECO:0000313" key="3">
    <source>
        <dbReference type="Proteomes" id="UP000635565"/>
    </source>
</evidence>
<protein>
    <recommendedName>
        <fullName evidence="4">Tetratricopeptide repeat protein</fullName>
    </recommendedName>
</protein>